<dbReference type="AlphaFoldDB" id="A0A8K1GGI7"/>
<dbReference type="GO" id="GO:0051301">
    <property type="term" value="P:cell division"/>
    <property type="evidence" value="ECO:0007669"/>
    <property type="project" value="UniProtKB-KW"/>
</dbReference>
<keyword evidence="4" id="KW-0963">Cytoplasm</keyword>
<keyword evidence="7 11" id="KW-0175">Coiled coil</keyword>
<name>A0A8K1GGI7_9PASS</name>
<evidence type="ECO:0000313" key="13">
    <source>
        <dbReference type="EMBL" id="TRZ17788.1"/>
    </source>
</evidence>
<feature type="region of interest" description="Disordered" evidence="12">
    <location>
        <begin position="561"/>
        <end position="581"/>
    </location>
</feature>
<evidence type="ECO:0000256" key="5">
    <source>
        <dbReference type="ARBA" id="ARBA00022618"/>
    </source>
</evidence>
<feature type="compositionally biased region" description="Basic and acidic residues" evidence="12">
    <location>
        <begin position="473"/>
        <end position="490"/>
    </location>
</feature>
<keyword evidence="14" id="KW-1185">Reference proteome</keyword>
<reference evidence="13" key="1">
    <citation type="submission" date="2019-04" db="EMBL/GenBank/DDBJ databases">
        <title>Genome assembly of Zosterops borbonicus 15179.</title>
        <authorList>
            <person name="Leroy T."/>
            <person name="Anselmetti Y."/>
            <person name="Tilak M.-K."/>
            <person name="Nabholz B."/>
        </authorList>
    </citation>
    <scope>NUCLEOTIDE SEQUENCE</scope>
    <source>
        <strain evidence="13">HGM_15179</strain>
        <tissue evidence="13">Muscle</tissue>
    </source>
</reference>
<evidence type="ECO:0000256" key="7">
    <source>
        <dbReference type="ARBA" id="ARBA00023054"/>
    </source>
</evidence>
<dbReference type="PANTHER" id="PTHR31167:SF3">
    <property type="entry name" value="SPINDLE AND CENTRIOLE-ASSOCIATED PROTEIN 1"/>
    <property type="match status" value="1"/>
</dbReference>
<feature type="region of interest" description="Disordered" evidence="12">
    <location>
        <begin position="649"/>
        <end position="683"/>
    </location>
</feature>
<feature type="region of interest" description="Disordered" evidence="12">
    <location>
        <begin position="755"/>
        <end position="808"/>
    </location>
</feature>
<sequence length="820" mass="91638">MSLLRGPRPRTAARKGPRRATAARRDWDSTVHDLTVHRATPEDILRRHEIHKSKNKALAHLELQEKALNRKWRKQKQVGADSLEKRKLALMREILSDQYHLQDVLEQSGQVMAVAKDLLGDAPRTRTGFPNVTMAPNCDLESSQGPIVKKSHPPSQLSILSESVMDSQALNEEEEEEALSEDGYHDVLGFKSIINSHRLLQLLREENSLVNSQLWVEKDKRKNTLSQESNVPWTPTTVSPSLDQSALNATSVIKRTHSRLRNEDEEESIDSSDTVRQVLNPNSRKQKQIAAKMKRKQAAQNSARQKRGDSPANLIQTDLQRDNKPSLDVLNHMIQEVEHELEEYERCTGREVQKKERSEGLSGFTLSLVNALCRLMRYLRETEMQLHEKDMMRQQQEEMLNEHRELIDALTAEVIQVREENITMQKKLQQYMTVTDQKLMCLTEAFKGLPLVEPEREQNPKHFGIASKGPENSQEKPDLTYSEPRTDAGNRENMLKFPQAELPFTFHPGSGASGDMRPGRSIPAHVFQPAVLLSPPQQKSSQELSSLQNVFAAVSQSTEREPCKERSFPSSLRTQSTTEENCPISRRQLILPADKDLGSSHEKISLSCPGDTGKNSTAQEFLQNGDLLGQIAELTRQNALMKAQLSKFRGVPGDKSDCLPQPDLTHNADPSPPDSSQGQSHVMVSRSLEERIAELNRQSTEARDKLLQLIDQQKSAAADMGPPMLSPVPTPSLNYTENARRTVEVSVPVAVAVDSSKDDSVPHGSMTSIRRSVGDSSRPCSSLSATSESAKLTSVSQRPKTKKQTAAVAGIRLTNSSFAA</sequence>
<dbReference type="GO" id="GO:0051310">
    <property type="term" value="P:metaphase chromosome alignment"/>
    <property type="evidence" value="ECO:0007669"/>
    <property type="project" value="TreeGrafter"/>
</dbReference>
<feature type="region of interest" description="Disordered" evidence="12">
    <location>
        <begin position="461"/>
        <end position="490"/>
    </location>
</feature>
<keyword evidence="6" id="KW-0498">Mitosis</keyword>
<dbReference type="GO" id="GO:0046599">
    <property type="term" value="P:regulation of centriole replication"/>
    <property type="evidence" value="ECO:0007669"/>
    <property type="project" value="TreeGrafter"/>
</dbReference>
<comment type="caution">
    <text evidence="13">The sequence shown here is derived from an EMBL/GenBank/DDBJ whole genome shotgun (WGS) entry which is preliminary data.</text>
</comment>
<proteinExistence type="predicted"/>
<evidence type="ECO:0000256" key="12">
    <source>
        <dbReference type="SAM" id="MobiDB-lite"/>
    </source>
</evidence>
<evidence type="ECO:0000256" key="11">
    <source>
        <dbReference type="SAM" id="Coils"/>
    </source>
</evidence>
<keyword evidence="8" id="KW-0206">Cytoskeleton</keyword>
<dbReference type="PANTHER" id="PTHR31167">
    <property type="entry name" value="SPINDLE AND CENTRIOLE ASSOCIATED PROTEIN 1 SPICE1"/>
    <property type="match status" value="1"/>
</dbReference>
<dbReference type="GO" id="GO:0005814">
    <property type="term" value="C:centriole"/>
    <property type="evidence" value="ECO:0007669"/>
    <property type="project" value="UniProtKB-SubCell"/>
</dbReference>
<evidence type="ECO:0000256" key="2">
    <source>
        <dbReference type="ARBA" id="ARBA00004186"/>
    </source>
</evidence>
<feature type="region of interest" description="Disordered" evidence="12">
    <location>
        <begin position="222"/>
        <end position="242"/>
    </location>
</feature>
<feature type="compositionally biased region" description="Polar residues" evidence="12">
    <location>
        <begin position="568"/>
        <end position="580"/>
    </location>
</feature>
<keyword evidence="9" id="KW-0131">Cell cycle</keyword>
<evidence type="ECO:0000256" key="1">
    <source>
        <dbReference type="ARBA" id="ARBA00004114"/>
    </source>
</evidence>
<evidence type="ECO:0000256" key="3">
    <source>
        <dbReference type="ARBA" id="ARBA00018313"/>
    </source>
</evidence>
<feature type="coiled-coil region" evidence="11">
    <location>
        <begin position="685"/>
        <end position="712"/>
    </location>
</feature>
<dbReference type="OrthoDB" id="6361178at2759"/>
<evidence type="ECO:0000256" key="8">
    <source>
        <dbReference type="ARBA" id="ARBA00023212"/>
    </source>
</evidence>
<evidence type="ECO:0000256" key="4">
    <source>
        <dbReference type="ARBA" id="ARBA00022490"/>
    </source>
</evidence>
<evidence type="ECO:0000256" key="6">
    <source>
        <dbReference type="ARBA" id="ARBA00022776"/>
    </source>
</evidence>
<dbReference type="Proteomes" id="UP000796761">
    <property type="component" value="Unassembled WGS sequence"/>
</dbReference>
<accession>A0A8K1GGI7</accession>
<dbReference type="EMBL" id="SWJQ01000251">
    <property type="protein sequence ID" value="TRZ17788.1"/>
    <property type="molecule type" value="Genomic_DNA"/>
</dbReference>
<keyword evidence="5" id="KW-0132">Cell division</keyword>
<dbReference type="GO" id="GO:0005819">
    <property type="term" value="C:spindle"/>
    <property type="evidence" value="ECO:0007669"/>
    <property type="project" value="UniProtKB-SubCell"/>
</dbReference>
<feature type="compositionally biased region" description="Polar residues" evidence="12">
    <location>
        <begin position="224"/>
        <end position="242"/>
    </location>
</feature>
<feature type="coiled-coil region" evidence="11">
    <location>
        <begin position="393"/>
        <end position="427"/>
    </location>
</feature>
<evidence type="ECO:0000256" key="9">
    <source>
        <dbReference type="ARBA" id="ARBA00023306"/>
    </source>
</evidence>
<protein>
    <recommendedName>
        <fullName evidence="3">Spindle and centriole-associated protein 1</fullName>
    </recommendedName>
    <alternativeName>
        <fullName evidence="10">Coiled-coil domain-containing protein 52</fullName>
    </alternativeName>
</protein>
<feature type="region of interest" description="Disordered" evidence="12">
    <location>
        <begin position="1"/>
        <end position="26"/>
    </location>
</feature>
<dbReference type="InterPro" id="IPR031387">
    <property type="entry name" value="SPICE1"/>
</dbReference>
<feature type="compositionally biased region" description="Polar residues" evidence="12">
    <location>
        <begin position="765"/>
        <end position="798"/>
    </location>
</feature>
<evidence type="ECO:0000313" key="14">
    <source>
        <dbReference type="Proteomes" id="UP000796761"/>
    </source>
</evidence>
<dbReference type="GO" id="GO:0090307">
    <property type="term" value="P:mitotic spindle assembly"/>
    <property type="evidence" value="ECO:0007669"/>
    <property type="project" value="InterPro"/>
</dbReference>
<evidence type="ECO:0000256" key="10">
    <source>
        <dbReference type="ARBA" id="ARBA00030722"/>
    </source>
</evidence>
<gene>
    <name evidence="13" type="ORF">HGM15179_009338</name>
</gene>
<feature type="compositionally biased region" description="Basic residues" evidence="12">
    <location>
        <begin position="7"/>
        <end position="22"/>
    </location>
</feature>
<dbReference type="GO" id="GO:0005813">
    <property type="term" value="C:centrosome"/>
    <property type="evidence" value="ECO:0007669"/>
    <property type="project" value="TreeGrafter"/>
</dbReference>
<organism evidence="13 14">
    <name type="scientific">Zosterops borbonicus</name>
    <dbReference type="NCBI Taxonomy" id="364589"/>
    <lineage>
        <taxon>Eukaryota</taxon>
        <taxon>Metazoa</taxon>
        <taxon>Chordata</taxon>
        <taxon>Craniata</taxon>
        <taxon>Vertebrata</taxon>
        <taxon>Euteleostomi</taxon>
        <taxon>Archelosauria</taxon>
        <taxon>Archosauria</taxon>
        <taxon>Dinosauria</taxon>
        <taxon>Saurischia</taxon>
        <taxon>Theropoda</taxon>
        <taxon>Coelurosauria</taxon>
        <taxon>Aves</taxon>
        <taxon>Neognathae</taxon>
        <taxon>Neoaves</taxon>
        <taxon>Telluraves</taxon>
        <taxon>Australaves</taxon>
        <taxon>Passeriformes</taxon>
        <taxon>Sylvioidea</taxon>
        <taxon>Zosteropidae</taxon>
        <taxon>Zosterops</taxon>
    </lineage>
</organism>
<dbReference type="Pfam" id="PF15678">
    <property type="entry name" value="SPICE"/>
    <property type="match status" value="1"/>
</dbReference>
<comment type="subcellular location">
    <subcellularLocation>
        <location evidence="1">Cytoplasm</location>
        <location evidence="1">Cytoskeleton</location>
        <location evidence="1">Microtubule organizing center</location>
        <location evidence="1">Centrosome</location>
        <location evidence="1">Centriole</location>
    </subcellularLocation>
    <subcellularLocation>
        <location evidence="2">Cytoplasm</location>
        <location evidence="2">Cytoskeleton</location>
        <location evidence="2">Spindle</location>
    </subcellularLocation>
</comment>